<evidence type="ECO:0000256" key="4">
    <source>
        <dbReference type="ARBA" id="ARBA00022837"/>
    </source>
</evidence>
<evidence type="ECO:0000256" key="2">
    <source>
        <dbReference type="ARBA" id="ARBA00022723"/>
    </source>
</evidence>
<dbReference type="SUPFAM" id="SSF53649">
    <property type="entry name" value="Alkaline phosphatase-like"/>
    <property type="match status" value="1"/>
</dbReference>
<keyword evidence="4" id="KW-0106">Calcium</keyword>
<accession>A0A6B0YZY5</accession>
<dbReference type="PANTHER" id="PTHR42693:SF53">
    <property type="entry name" value="ENDO-4-O-SULFATASE"/>
    <property type="match status" value="1"/>
</dbReference>
<evidence type="ECO:0000256" key="1">
    <source>
        <dbReference type="ARBA" id="ARBA00008779"/>
    </source>
</evidence>
<evidence type="ECO:0000313" key="7">
    <source>
        <dbReference type="EMBL" id="MXY95549.1"/>
    </source>
</evidence>
<dbReference type="GO" id="GO:0046872">
    <property type="term" value="F:metal ion binding"/>
    <property type="evidence" value="ECO:0007669"/>
    <property type="project" value="UniProtKB-KW"/>
</dbReference>
<name>A0A6B0YZY5_9CHLR</name>
<dbReference type="PANTHER" id="PTHR42693">
    <property type="entry name" value="ARYLSULFATASE FAMILY MEMBER"/>
    <property type="match status" value="1"/>
</dbReference>
<proteinExistence type="inferred from homology"/>
<keyword evidence="3" id="KW-0378">Hydrolase</keyword>
<dbReference type="InterPro" id="IPR017850">
    <property type="entry name" value="Alkaline_phosphatase_core_sf"/>
</dbReference>
<comment type="caution">
    <text evidence="7">The sequence shown here is derived from an EMBL/GenBank/DDBJ whole genome shotgun (WGS) entry which is preliminary data.</text>
</comment>
<dbReference type="InterPro" id="IPR024607">
    <property type="entry name" value="Sulfatase_CS"/>
</dbReference>
<evidence type="ECO:0000259" key="6">
    <source>
        <dbReference type="Pfam" id="PF00884"/>
    </source>
</evidence>
<comment type="similarity">
    <text evidence="1">Belongs to the sulfatase family.</text>
</comment>
<feature type="region of interest" description="Disordered" evidence="5">
    <location>
        <begin position="409"/>
        <end position="444"/>
    </location>
</feature>
<feature type="domain" description="Sulfatase N-terminal" evidence="6">
    <location>
        <begin position="9"/>
        <end position="282"/>
    </location>
</feature>
<dbReference type="InterPro" id="IPR000917">
    <property type="entry name" value="Sulfatase_N"/>
</dbReference>
<dbReference type="InterPro" id="IPR050738">
    <property type="entry name" value="Sulfatase"/>
</dbReference>
<protein>
    <submittedName>
        <fullName evidence="7">Sulfatase</fullName>
    </submittedName>
</protein>
<organism evidence="7">
    <name type="scientific">Caldilineaceae bacterium SB0664_bin_27</name>
    <dbReference type="NCBI Taxonomy" id="2605260"/>
    <lineage>
        <taxon>Bacteria</taxon>
        <taxon>Bacillati</taxon>
        <taxon>Chloroflexota</taxon>
        <taxon>Caldilineae</taxon>
        <taxon>Caldilineales</taxon>
        <taxon>Caldilineaceae</taxon>
    </lineage>
</organism>
<keyword evidence="2" id="KW-0479">Metal-binding</keyword>
<evidence type="ECO:0000256" key="5">
    <source>
        <dbReference type="SAM" id="MobiDB-lite"/>
    </source>
</evidence>
<dbReference type="PROSITE" id="PS00523">
    <property type="entry name" value="SULFATASE_1"/>
    <property type="match status" value="1"/>
</dbReference>
<sequence>MTLRNPQMNIIYLHSHDTGRYLQPYGHAVPAPNLQRLAEEGVLFRKAFSAAPTCSPSRACLLTGQSSHSCGQLGLANRDFFLQHPERHLANFLRSHGYRTALCGFQHLTLDTRTLGYEWIAEADPPGSRGPEYRTEAAVEFINREHDRPFFLAVGYSETHRVFPEPSDEEDVRYTLPPAPLPDTPETRYDMASYKRMAKILDDQVGIVLNALEEAGLAEDTLFIYTTDHGLAFPSMKCTLTDHGFGVSLIMRGPQGFSGGKVVDGMVSQIDIYPTLCELLDVDPPAWLQGRSVAPLVAGTADEINEEIFGEVSYHAGYEPKRAVRTQRWKYIRRFDGWATTTMPNIDNGPSKRYLMDNGLAGRRIHQEALYDLIYDPNEACNLVNDPDYAEALAEMRGRLASWMERTDDPLLRGPVPAPEGTYVDSPGDPHPGGSEQDSVSQWLRRERLDIRG</sequence>
<dbReference type="Pfam" id="PF00884">
    <property type="entry name" value="Sulfatase"/>
    <property type="match status" value="1"/>
</dbReference>
<gene>
    <name evidence="7" type="ORF">F4Y42_19100</name>
</gene>
<dbReference type="Gene3D" id="3.40.720.10">
    <property type="entry name" value="Alkaline Phosphatase, subunit A"/>
    <property type="match status" value="1"/>
</dbReference>
<dbReference type="AlphaFoldDB" id="A0A6B0YZY5"/>
<dbReference type="CDD" id="cd16027">
    <property type="entry name" value="SGSH"/>
    <property type="match status" value="1"/>
</dbReference>
<evidence type="ECO:0000256" key="3">
    <source>
        <dbReference type="ARBA" id="ARBA00022801"/>
    </source>
</evidence>
<reference evidence="7" key="1">
    <citation type="submission" date="2019-09" db="EMBL/GenBank/DDBJ databases">
        <title>Characterisation of the sponge microbiome using genome-centric metagenomics.</title>
        <authorList>
            <person name="Engelberts J.P."/>
            <person name="Robbins S.J."/>
            <person name="De Goeij J.M."/>
            <person name="Aranda M."/>
            <person name="Bell S.C."/>
            <person name="Webster N.S."/>
        </authorList>
    </citation>
    <scope>NUCLEOTIDE SEQUENCE</scope>
    <source>
        <strain evidence="7">SB0664_bin_27</strain>
    </source>
</reference>
<dbReference type="GO" id="GO:0004065">
    <property type="term" value="F:arylsulfatase activity"/>
    <property type="evidence" value="ECO:0007669"/>
    <property type="project" value="TreeGrafter"/>
</dbReference>
<dbReference type="EMBL" id="VXRG01000159">
    <property type="protein sequence ID" value="MXY95549.1"/>
    <property type="molecule type" value="Genomic_DNA"/>
</dbReference>